<evidence type="ECO:0000313" key="2">
    <source>
        <dbReference type="Proteomes" id="UP000294576"/>
    </source>
</evidence>
<sequence length="94" mass="10721">MEWNFVHMKTSRFFRIILHAKCAEGKGDKWKRHSHKHLYHKPAKSTKLQIETLCDTATNATKVATYPLYIFYHPQHTASLARNDGGPLVASSVG</sequence>
<dbReference type="AlphaFoldDB" id="A0A4R3PYI9"/>
<name>A0A4R3PYI9_RHISU</name>
<dbReference type="Proteomes" id="UP000294576">
    <property type="component" value="Unassembled WGS sequence"/>
</dbReference>
<dbReference type="EMBL" id="SMBH01000011">
    <property type="protein sequence ID" value="TCU13758.1"/>
    <property type="molecule type" value="Genomic_DNA"/>
</dbReference>
<evidence type="ECO:0000313" key="1">
    <source>
        <dbReference type="EMBL" id="TCU13758.1"/>
    </source>
</evidence>
<gene>
    <name evidence="1" type="ORF">EV132_111191</name>
</gene>
<comment type="caution">
    <text evidence="1">The sequence shown here is derived from an EMBL/GenBank/DDBJ whole genome shotgun (WGS) entry which is preliminary data.</text>
</comment>
<organism evidence="1 2">
    <name type="scientific">Rhizobium sullae</name>
    <name type="common">Rhizobium hedysari</name>
    <dbReference type="NCBI Taxonomy" id="50338"/>
    <lineage>
        <taxon>Bacteria</taxon>
        <taxon>Pseudomonadati</taxon>
        <taxon>Pseudomonadota</taxon>
        <taxon>Alphaproteobacteria</taxon>
        <taxon>Hyphomicrobiales</taxon>
        <taxon>Rhizobiaceae</taxon>
        <taxon>Rhizobium/Agrobacterium group</taxon>
        <taxon>Rhizobium</taxon>
    </lineage>
</organism>
<accession>A0A4R3PYI9</accession>
<proteinExistence type="predicted"/>
<protein>
    <submittedName>
        <fullName evidence="1">Uncharacterized protein</fullName>
    </submittedName>
</protein>
<reference evidence="1 2" key="1">
    <citation type="submission" date="2019-03" db="EMBL/GenBank/DDBJ databases">
        <title>Genomic Encyclopedia of Type Strains, Phase IV (KMG-V): Genome sequencing to study the core and pangenomes of soil and plant-associated prokaryotes.</title>
        <authorList>
            <person name="Whitman W."/>
        </authorList>
    </citation>
    <scope>NUCLEOTIDE SEQUENCE [LARGE SCALE GENOMIC DNA]</scope>
    <source>
        <strain evidence="1 2">Hc14</strain>
    </source>
</reference>
<dbReference type="Pfam" id="PF20320">
    <property type="entry name" value="DUF6615"/>
    <property type="match status" value="1"/>
</dbReference>
<dbReference type="InterPro" id="IPR046723">
    <property type="entry name" value="DUF6615"/>
</dbReference>